<evidence type="ECO:0000313" key="2">
    <source>
        <dbReference type="Proteomes" id="UP001338125"/>
    </source>
</evidence>
<reference evidence="1 2" key="1">
    <citation type="submission" date="2024-01" db="EMBL/GenBank/DDBJ databases">
        <title>Complete genome of Cladobotryum mycophilum ATHUM6906.</title>
        <authorList>
            <person name="Christinaki A.C."/>
            <person name="Myridakis A.I."/>
            <person name="Kouvelis V.N."/>
        </authorList>
    </citation>
    <scope>NUCLEOTIDE SEQUENCE [LARGE SCALE GENOMIC DNA]</scope>
    <source>
        <strain evidence="1 2">ATHUM6906</strain>
    </source>
</reference>
<dbReference type="EMBL" id="JAVFKD010000014">
    <property type="protein sequence ID" value="KAK5991602.1"/>
    <property type="molecule type" value="Genomic_DNA"/>
</dbReference>
<sequence length="128" mass="15044">MVKILQKHGINHYKLYTTPSSLRQIFQADLDKTKPNEPGRKMANFDVTATYYRDDPEKLRNSYTDPEWLAKHVEPEKSWVDTERGRFKSAGRPSTWRTIRLPTPCPRNECKPWGLKYSLTTLMEVGTW</sequence>
<organism evidence="1 2">
    <name type="scientific">Cladobotryum mycophilum</name>
    <dbReference type="NCBI Taxonomy" id="491253"/>
    <lineage>
        <taxon>Eukaryota</taxon>
        <taxon>Fungi</taxon>
        <taxon>Dikarya</taxon>
        <taxon>Ascomycota</taxon>
        <taxon>Pezizomycotina</taxon>
        <taxon>Sordariomycetes</taxon>
        <taxon>Hypocreomycetidae</taxon>
        <taxon>Hypocreales</taxon>
        <taxon>Hypocreaceae</taxon>
        <taxon>Cladobotryum</taxon>
    </lineage>
</organism>
<proteinExistence type="predicted"/>
<dbReference type="Proteomes" id="UP001338125">
    <property type="component" value="Unassembled WGS sequence"/>
</dbReference>
<accession>A0ABR0SHG4</accession>
<keyword evidence="2" id="KW-1185">Reference proteome</keyword>
<name>A0ABR0SHG4_9HYPO</name>
<comment type="caution">
    <text evidence="1">The sequence shown here is derived from an EMBL/GenBank/DDBJ whole genome shotgun (WGS) entry which is preliminary data.</text>
</comment>
<gene>
    <name evidence="1" type="ORF">PT974_09887</name>
</gene>
<evidence type="ECO:0000313" key="1">
    <source>
        <dbReference type="EMBL" id="KAK5991602.1"/>
    </source>
</evidence>
<protein>
    <submittedName>
        <fullName evidence="1">Uncharacterized protein</fullName>
    </submittedName>
</protein>